<organism evidence="11 12">
    <name type="scientific">Paludibacter propionicigenes (strain DSM 17365 / JCM 13257 / WB4)</name>
    <dbReference type="NCBI Taxonomy" id="694427"/>
    <lineage>
        <taxon>Bacteria</taxon>
        <taxon>Pseudomonadati</taxon>
        <taxon>Bacteroidota</taxon>
        <taxon>Bacteroidia</taxon>
        <taxon>Bacteroidales</taxon>
        <taxon>Paludibacteraceae</taxon>
        <taxon>Paludibacter</taxon>
    </lineage>
</organism>
<dbReference type="EMBL" id="CP002345">
    <property type="protein sequence ID" value="ADQ79021.1"/>
    <property type="molecule type" value="Genomic_DNA"/>
</dbReference>
<keyword evidence="12" id="KW-1185">Reference proteome</keyword>
<dbReference type="KEGG" id="ppn:Palpr_0869"/>
<dbReference type="AlphaFoldDB" id="E4T2S7"/>
<evidence type="ECO:0000256" key="2">
    <source>
        <dbReference type="ARBA" id="ARBA00004196"/>
    </source>
</evidence>
<reference key="1">
    <citation type="submission" date="2010-11" db="EMBL/GenBank/DDBJ databases">
        <title>The complete genome of Paludibacter propionicigenes DSM 17365.</title>
        <authorList>
            <consortium name="US DOE Joint Genome Institute (JGI-PGF)"/>
            <person name="Lucas S."/>
            <person name="Copeland A."/>
            <person name="Lapidus A."/>
            <person name="Bruce D."/>
            <person name="Goodwin L."/>
            <person name="Pitluck S."/>
            <person name="Kyrpides N."/>
            <person name="Mavromatis K."/>
            <person name="Ivanova N."/>
            <person name="Munk A.C."/>
            <person name="Brettin T."/>
            <person name="Detter J.C."/>
            <person name="Han C."/>
            <person name="Tapia R."/>
            <person name="Land M."/>
            <person name="Hauser L."/>
            <person name="Markowitz V."/>
            <person name="Cheng J.-F."/>
            <person name="Hugenholtz P."/>
            <person name="Woyke T."/>
            <person name="Wu D."/>
            <person name="Gronow S."/>
            <person name="Wellnitz S."/>
            <person name="Brambilla E."/>
            <person name="Klenk H.-P."/>
            <person name="Eisen J.A."/>
        </authorList>
    </citation>
    <scope>NUCLEOTIDE SEQUENCE</scope>
    <source>
        <strain>WB4</strain>
    </source>
</reference>
<keyword evidence="6 9" id="KW-0732">Signal</keyword>
<dbReference type="PANTHER" id="PTHR35038">
    <property type="entry name" value="DISSIMILATORY SULFITE REDUCTASE SIRA"/>
    <property type="match status" value="1"/>
</dbReference>
<evidence type="ECO:0000256" key="1">
    <source>
        <dbReference type="ARBA" id="ARBA00001926"/>
    </source>
</evidence>
<dbReference type="STRING" id="694427.Palpr_0869"/>
<dbReference type="GO" id="GO:0030313">
    <property type="term" value="C:cell envelope"/>
    <property type="evidence" value="ECO:0007669"/>
    <property type="project" value="UniProtKB-SubCell"/>
</dbReference>
<evidence type="ECO:0000256" key="9">
    <source>
        <dbReference type="SAM" id="SignalP"/>
    </source>
</evidence>
<comment type="cofactor">
    <cofactor evidence="1">
        <name>heme c</name>
        <dbReference type="ChEBI" id="CHEBI:61717"/>
    </cofactor>
</comment>
<evidence type="ECO:0000256" key="6">
    <source>
        <dbReference type="ARBA" id="ARBA00022729"/>
    </source>
</evidence>
<keyword evidence="7" id="KW-0249">Electron transport</keyword>
<dbReference type="InterPro" id="IPR051829">
    <property type="entry name" value="Multiheme_Cytochr_ET"/>
</dbReference>
<dbReference type="Gene3D" id="3.90.10.10">
    <property type="entry name" value="Cytochrome C3"/>
    <property type="match status" value="5"/>
</dbReference>
<proteinExistence type="predicted"/>
<dbReference type="eggNOG" id="COG0484">
    <property type="taxonomic scope" value="Bacteria"/>
</dbReference>
<evidence type="ECO:0000256" key="3">
    <source>
        <dbReference type="ARBA" id="ARBA00022448"/>
    </source>
</evidence>
<dbReference type="InterPro" id="IPR036280">
    <property type="entry name" value="Multihaem_cyt_sf"/>
</dbReference>
<protein>
    <submittedName>
        <fullName evidence="11">Cytochrome c family protein</fullName>
    </submittedName>
</protein>
<evidence type="ECO:0000256" key="7">
    <source>
        <dbReference type="ARBA" id="ARBA00022982"/>
    </source>
</evidence>
<comment type="subcellular location">
    <subcellularLocation>
        <location evidence="2">Cell envelope</location>
    </subcellularLocation>
</comment>
<evidence type="ECO:0000259" key="10">
    <source>
        <dbReference type="Pfam" id="PF14537"/>
    </source>
</evidence>
<keyword evidence="4" id="KW-0349">Heme</keyword>
<dbReference type="Pfam" id="PF14537">
    <property type="entry name" value="Cytochrom_c3_2"/>
    <property type="match status" value="1"/>
</dbReference>
<gene>
    <name evidence="11" type="ordered locus">Palpr_0869</name>
</gene>
<dbReference type="RefSeq" id="WP_013444390.1">
    <property type="nucleotide sequence ID" value="NC_014734.1"/>
</dbReference>
<accession>E4T2S7</accession>
<evidence type="ECO:0000313" key="12">
    <source>
        <dbReference type="Proteomes" id="UP000008718"/>
    </source>
</evidence>
<evidence type="ECO:0000256" key="4">
    <source>
        <dbReference type="ARBA" id="ARBA00022617"/>
    </source>
</evidence>
<feature type="signal peptide" evidence="9">
    <location>
        <begin position="1"/>
        <end position="22"/>
    </location>
</feature>
<dbReference type="Proteomes" id="UP000008718">
    <property type="component" value="Chromosome"/>
</dbReference>
<keyword evidence="5" id="KW-0479">Metal-binding</keyword>
<reference evidence="11 12" key="2">
    <citation type="journal article" date="2011" name="Stand. Genomic Sci.">
        <title>Complete genome sequence of Paludibacter propionicigenes type strain (WB4).</title>
        <authorList>
            <person name="Gronow S."/>
            <person name="Munk C."/>
            <person name="Lapidus A."/>
            <person name="Nolan M."/>
            <person name="Lucas S."/>
            <person name="Hammon N."/>
            <person name="Deshpande S."/>
            <person name="Cheng J.F."/>
            <person name="Tapia R."/>
            <person name="Han C."/>
            <person name="Goodwin L."/>
            <person name="Pitluck S."/>
            <person name="Liolios K."/>
            <person name="Ivanova N."/>
            <person name="Mavromatis K."/>
            <person name="Mikhailova N."/>
            <person name="Pati A."/>
            <person name="Chen A."/>
            <person name="Palaniappan K."/>
            <person name="Land M."/>
            <person name="Hauser L."/>
            <person name="Chang Y.J."/>
            <person name="Jeffries C.D."/>
            <person name="Brambilla E."/>
            <person name="Rohde M."/>
            <person name="Goker M."/>
            <person name="Detter J.C."/>
            <person name="Woyke T."/>
            <person name="Bristow J."/>
            <person name="Eisen J.A."/>
            <person name="Markowitz V."/>
            <person name="Hugenholtz P."/>
            <person name="Kyrpides N.C."/>
            <person name="Klenk H.P."/>
        </authorList>
    </citation>
    <scope>NUCLEOTIDE SEQUENCE [LARGE SCALE GENOMIC DNA]</scope>
    <source>
        <strain evidence="12">DSM 17365 / JCM 13257 / WB4</strain>
    </source>
</reference>
<evidence type="ECO:0000313" key="11">
    <source>
        <dbReference type="EMBL" id="ADQ79021.1"/>
    </source>
</evidence>
<keyword evidence="3" id="KW-0813">Transport</keyword>
<dbReference type="HOGENOM" id="CLU_019599_1_0_10"/>
<sequence length="532" mass="59581">MNCKTKLLILGILLLLIPRAVAQISPGDLSKAHAGLEGVSNCTKCHSVGSNKVTREKCLSCHKEIQANINANKGFHASADVTGKQCTECHNEHHGRNFQLIRLDKKTFNHSKTGFELKGVHARQECKACHKPAFITDPKLKNKPGTMLGLNKQCLSCHEDFHKGRMSANCASCHNFESFKKVSNFDHNTTRFPLLGEHKTVSCDKCHKTQIIDGKPVQQFRGLEFANCNACHKDPHENRFGQDCKQCHTEKSFHTIKGISTFNHDKTGFPLVGAHKTVDCKLCHKGKMTDPIRHNRCSDCHTDYHKGEFAKNGVSPDCKQCHTEKSFSPSTFSVEKHKQTKFPLEGAHQATACNACHQKATGWTFRNIGGSKCVDCHKNVHKGFIPDRFMPNENCTACHTVNSWKKPNFDHSKTGFKLDGAHAQVACAECHYRKNDKGVRVQKFAGLSKDCAACHNNPHVGQFEVNGRTNCTQCHTTESWHKTKYDHNTSRFKLDGAHATVKCDACHKRVTDEKGTYIQYKFKSIECSTCHS</sequence>
<feature type="domain" description="Tetrahaem cytochrome" evidence="10">
    <location>
        <begin position="40"/>
        <end position="95"/>
    </location>
</feature>
<name>E4T2S7_PALPW</name>
<feature type="chain" id="PRO_5003186809" evidence="9">
    <location>
        <begin position="23"/>
        <end position="532"/>
    </location>
</feature>
<evidence type="ECO:0000256" key="8">
    <source>
        <dbReference type="ARBA" id="ARBA00023004"/>
    </source>
</evidence>
<dbReference type="SUPFAM" id="SSF48695">
    <property type="entry name" value="Multiheme cytochromes"/>
    <property type="match status" value="2"/>
</dbReference>
<keyword evidence="8" id="KW-0408">Iron</keyword>
<dbReference type="InterPro" id="IPR012286">
    <property type="entry name" value="Tetrahaem_cytochrome"/>
</dbReference>
<dbReference type="GO" id="GO:0046872">
    <property type="term" value="F:metal ion binding"/>
    <property type="evidence" value="ECO:0007669"/>
    <property type="project" value="UniProtKB-KW"/>
</dbReference>
<evidence type="ECO:0000256" key="5">
    <source>
        <dbReference type="ARBA" id="ARBA00022723"/>
    </source>
</evidence>
<dbReference type="OrthoDB" id="9814800at2"/>